<keyword evidence="2" id="KW-1185">Reference proteome</keyword>
<organism evidence="1 2">
    <name type="scientific">Crossiella cryophila</name>
    <dbReference type="NCBI Taxonomy" id="43355"/>
    <lineage>
        <taxon>Bacteria</taxon>
        <taxon>Bacillati</taxon>
        <taxon>Actinomycetota</taxon>
        <taxon>Actinomycetes</taxon>
        <taxon>Pseudonocardiales</taxon>
        <taxon>Pseudonocardiaceae</taxon>
        <taxon>Crossiella</taxon>
    </lineage>
</organism>
<evidence type="ECO:0000313" key="1">
    <source>
        <dbReference type="EMBL" id="MBB4676446.1"/>
    </source>
</evidence>
<protein>
    <submittedName>
        <fullName evidence="1">Trans-aconitate 2-methyltransferase</fullName>
        <ecNumber evidence="1">2.1.1.144</ecNumber>
    </submittedName>
</protein>
<dbReference type="Pfam" id="PF13489">
    <property type="entry name" value="Methyltransf_23"/>
    <property type="match status" value="1"/>
</dbReference>
<dbReference type="AlphaFoldDB" id="A0A7W7FRW3"/>
<dbReference type="Gene3D" id="3.40.50.150">
    <property type="entry name" value="Vaccinia Virus protein VP39"/>
    <property type="match status" value="1"/>
</dbReference>
<dbReference type="Gene3D" id="1.10.150.290">
    <property type="entry name" value="S-adenosyl-L-methionine-dependent methyltransferases"/>
    <property type="match status" value="1"/>
</dbReference>
<dbReference type="SUPFAM" id="SSF53335">
    <property type="entry name" value="S-adenosyl-L-methionine-dependent methyltransferases"/>
    <property type="match status" value="1"/>
</dbReference>
<accession>A0A7W7FRW3</accession>
<dbReference type="CDD" id="cd02440">
    <property type="entry name" value="AdoMet_MTases"/>
    <property type="match status" value="1"/>
</dbReference>
<dbReference type="InterPro" id="IPR029063">
    <property type="entry name" value="SAM-dependent_MTases_sf"/>
</dbReference>
<dbReference type="PANTHER" id="PTHR43861:SF1">
    <property type="entry name" value="TRANS-ACONITATE 2-METHYLTRANSFERASE"/>
    <property type="match status" value="1"/>
</dbReference>
<dbReference type="EMBL" id="JACHMH010000001">
    <property type="protein sequence ID" value="MBB4676446.1"/>
    <property type="molecule type" value="Genomic_DNA"/>
</dbReference>
<dbReference type="EC" id="2.1.1.144" evidence="1"/>
<dbReference type="GO" id="GO:0032259">
    <property type="term" value="P:methylation"/>
    <property type="evidence" value="ECO:0007669"/>
    <property type="project" value="UniProtKB-KW"/>
</dbReference>
<keyword evidence="1" id="KW-0808">Transferase</keyword>
<name>A0A7W7FRW3_9PSEU</name>
<dbReference type="GO" id="GO:0030798">
    <property type="term" value="F:trans-aconitate 2-methyltransferase activity"/>
    <property type="evidence" value="ECO:0007669"/>
    <property type="project" value="UniProtKB-EC"/>
</dbReference>
<dbReference type="Proteomes" id="UP000533598">
    <property type="component" value="Unassembled WGS sequence"/>
</dbReference>
<evidence type="ECO:0000313" key="2">
    <source>
        <dbReference type="Proteomes" id="UP000533598"/>
    </source>
</evidence>
<proteinExistence type="predicted"/>
<dbReference type="PANTHER" id="PTHR43861">
    <property type="entry name" value="TRANS-ACONITATE 2-METHYLTRANSFERASE-RELATED"/>
    <property type="match status" value="1"/>
</dbReference>
<keyword evidence="1" id="KW-0489">Methyltransferase</keyword>
<dbReference type="RefSeq" id="WP_185002271.1">
    <property type="nucleotide sequence ID" value="NZ_BAAAUI010000015.1"/>
</dbReference>
<sequence length="253" mass="27912">MWDPTTYLAFAGHRERPFHDLLARVGATDPRQVVDLGCGPGQLTPVLSHRWPAAKITALDSSAEMVEAARAAGIDAALTDVRDWQPDPDTDVVVCNAVLQWVTGHLDLLPAWLDRLPTGAWFAFQVPGNFAEHSHTIPRGIAESPAWRDTLGGTFRPVDAVPRPEVYAGVLAEAGFAADVWETTYLHELRGADPVLNWISGTALRPVRAALDETRWQEFTAELAPRLRAAYPAHGEDVTWFPMRRIFAVGHKK</sequence>
<comment type="caution">
    <text evidence="1">The sequence shown here is derived from an EMBL/GenBank/DDBJ whole genome shotgun (WGS) entry which is preliminary data.</text>
</comment>
<dbReference type="NCBIfam" id="NF010703">
    <property type="entry name" value="PRK14103.1"/>
    <property type="match status" value="1"/>
</dbReference>
<dbReference type="InterPro" id="IPR023149">
    <property type="entry name" value="Trans_acon_MeTrfase_C"/>
</dbReference>
<reference evidence="1 2" key="1">
    <citation type="submission" date="2020-08" db="EMBL/GenBank/DDBJ databases">
        <title>Sequencing the genomes of 1000 actinobacteria strains.</title>
        <authorList>
            <person name="Klenk H.-P."/>
        </authorList>
    </citation>
    <scope>NUCLEOTIDE SEQUENCE [LARGE SCALE GENOMIC DNA]</scope>
    <source>
        <strain evidence="1 2">DSM 44230</strain>
    </source>
</reference>
<gene>
    <name evidence="1" type="ORF">HNR67_002564</name>
</gene>